<comment type="caution">
    <text evidence="10">The sequence shown here is derived from an EMBL/GenBank/DDBJ whole genome shotgun (WGS) entry which is preliminary data.</text>
</comment>
<dbReference type="AlphaFoldDB" id="A0A2J8HXH5"/>
<accession>A0A2J8HXH5</accession>
<evidence type="ECO:0000256" key="6">
    <source>
        <dbReference type="ARBA" id="ARBA00023136"/>
    </source>
</evidence>
<dbReference type="RefSeq" id="WP_042489761.1">
    <property type="nucleotide sequence ID" value="NZ_CBCRWT010000017.1"/>
</dbReference>
<keyword evidence="4 10" id="KW-0067">ATP-binding</keyword>
<dbReference type="Pfam" id="PF00005">
    <property type="entry name" value="ABC_tran"/>
    <property type="match status" value="1"/>
</dbReference>
<dbReference type="Proteomes" id="UP000236449">
    <property type="component" value="Unassembled WGS sequence"/>
</dbReference>
<dbReference type="FunFam" id="3.40.50.300:FF:000218">
    <property type="entry name" value="Multidrug ABC transporter ATP-binding protein"/>
    <property type="match status" value="1"/>
</dbReference>
<dbReference type="GO" id="GO:0016887">
    <property type="term" value="F:ATP hydrolysis activity"/>
    <property type="evidence" value="ECO:0007669"/>
    <property type="project" value="InterPro"/>
</dbReference>
<dbReference type="InterPro" id="IPR011527">
    <property type="entry name" value="ABC1_TM_dom"/>
</dbReference>
<feature type="transmembrane region" description="Helical" evidence="7">
    <location>
        <begin position="39"/>
        <end position="61"/>
    </location>
</feature>
<feature type="transmembrane region" description="Helical" evidence="7">
    <location>
        <begin position="184"/>
        <end position="203"/>
    </location>
</feature>
<reference evidence="10 11" key="1">
    <citation type="submission" date="2018-01" db="EMBL/GenBank/DDBJ databases">
        <title>Draft genome sequences of six Vibrio diazotrophicus strains isolated from deep-sea sediments of the Baltic Sea.</title>
        <authorList>
            <person name="Castillo D."/>
            <person name="Vandieken V."/>
            <person name="Chiang O."/>
            <person name="Middelboe M."/>
        </authorList>
    </citation>
    <scope>NUCLEOTIDE SEQUENCE [LARGE SCALE GENOMIC DNA]</scope>
    <source>
        <strain evidence="10 11">60.27F</strain>
    </source>
</reference>
<dbReference type="EMBL" id="POSK01000013">
    <property type="protein sequence ID" value="PNI02958.1"/>
    <property type="molecule type" value="Genomic_DNA"/>
</dbReference>
<dbReference type="PANTHER" id="PTHR43394:SF1">
    <property type="entry name" value="ATP-BINDING CASSETTE SUB-FAMILY B MEMBER 10, MITOCHONDRIAL"/>
    <property type="match status" value="1"/>
</dbReference>
<dbReference type="InterPro" id="IPR027417">
    <property type="entry name" value="P-loop_NTPase"/>
</dbReference>
<dbReference type="GeneID" id="94023241"/>
<dbReference type="GO" id="GO:0005886">
    <property type="term" value="C:plasma membrane"/>
    <property type="evidence" value="ECO:0007669"/>
    <property type="project" value="UniProtKB-SubCell"/>
</dbReference>
<keyword evidence="6 7" id="KW-0472">Membrane</keyword>
<sequence length="609" mass="68385">MFQWFEKLTEAFPREEPQKPPKTLFAFCRHYTRGFEKPLLIMSLLSACVAIAEVTLLRYMGELVDILSSQKPETFWADQSGRLWSMAILVALVMPLLAFLHSNIMHQTLLGNYPMSIRWLVHRYMLKQSVGFFQKDFSGRVATKVMQSALSVRETVMKMVDVLVYISVYFVSMIWMMGESDMVLMLPILIWLITYILIQLYFIPKMKQVATEQADARSVMTGRIVDSYTNITTVKLFSHSQREMDYAESSMKLFLKTVYKQMRMVTCLLFSVDAINYLLLFSIAALSINLWLDNAVTVGVIAVAISIALRVQGMSKWIMWEVSALFENIGTVVDGMNTISSDVEIKDAANAPELTVTQGKVEFNQVDFHYSEDKPVFQSLNLDLKPGEKVGIVGRSGAGKSSLVNLLLRFYDVQSGTISIDGQNIAAVTQESLRQQIGMITQDTSLLHRSIRENILYGDPNADEEALICAAKQAHAHDFIIDLKDEQGRTGYDVEVGERGVKLSGGQRQRIAIARVLLKNAPILIMDEATSALDSEVESAIQENLEVLMEGKTVIAIAHRLSTIAAMDRLIVMDKGQIIEQGSHQELLAQNGVYAQLWTHQTGGFIGEE</sequence>
<dbReference type="InterPro" id="IPR003593">
    <property type="entry name" value="AAA+_ATPase"/>
</dbReference>
<dbReference type="PROSITE" id="PS00211">
    <property type="entry name" value="ABC_TRANSPORTER_1"/>
    <property type="match status" value="1"/>
</dbReference>
<organism evidence="10 11">
    <name type="scientific">Vibrio diazotrophicus</name>
    <dbReference type="NCBI Taxonomy" id="685"/>
    <lineage>
        <taxon>Bacteria</taxon>
        <taxon>Pseudomonadati</taxon>
        <taxon>Pseudomonadota</taxon>
        <taxon>Gammaproteobacteria</taxon>
        <taxon>Vibrionales</taxon>
        <taxon>Vibrionaceae</taxon>
        <taxon>Vibrio</taxon>
    </lineage>
</organism>
<evidence type="ECO:0000256" key="1">
    <source>
        <dbReference type="ARBA" id="ARBA00004651"/>
    </source>
</evidence>
<feature type="domain" description="ABC transporter" evidence="8">
    <location>
        <begin position="361"/>
        <end position="600"/>
    </location>
</feature>
<feature type="transmembrane region" description="Helical" evidence="7">
    <location>
        <begin position="162"/>
        <end position="178"/>
    </location>
</feature>
<evidence type="ECO:0000256" key="2">
    <source>
        <dbReference type="ARBA" id="ARBA00022692"/>
    </source>
</evidence>
<name>A0A2J8HXH5_VIBDI</name>
<evidence type="ECO:0000313" key="11">
    <source>
        <dbReference type="Proteomes" id="UP000236449"/>
    </source>
</evidence>
<dbReference type="PROSITE" id="PS50929">
    <property type="entry name" value="ABC_TM1F"/>
    <property type="match status" value="1"/>
</dbReference>
<dbReference type="InterPro" id="IPR003439">
    <property type="entry name" value="ABC_transporter-like_ATP-bd"/>
</dbReference>
<dbReference type="InterPro" id="IPR039421">
    <property type="entry name" value="Type_1_exporter"/>
</dbReference>
<feature type="transmembrane region" description="Helical" evidence="7">
    <location>
        <begin position="265"/>
        <end position="288"/>
    </location>
</feature>
<gene>
    <name evidence="10" type="ORF">C1N32_17545</name>
</gene>
<dbReference type="SUPFAM" id="SSF90123">
    <property type="entry name" value="ABC transporter transmembrane region"/>
    <property type="match status" value="1"/>
</dbReference>
<evidence type="ECO:0000259" key="8">
    <source>
        <dbReference type="PROSITE" id="PS50893"/>
    </source>
</evidence>
<evidence type="ECO:0000256" key="7">
    <source>
        <dbReference type="SAM" id="Phobius"/>
    </source>
</evidence>
<feature type="domain" description="ABC transmembrane type-1" evidence="9">
    <location>
        <begin position="40"/>
        <end position="327"/>
    </location>
</feature>
<evidence type="ECO:0000256" key="4">
    <source>
        <dbReference type="ARBA" id="ARBA00022840"/>
    </source>
</evidence>
<dbReference type="PROSITE" id="PS50893">
    <property type="entry name" value="ABC_TRANSPORTER_2"/>
    <property type="match status" value="1"/>
</dbReference>
<evidence type="ECO:0000259" key="9">
    <source>
        <dbReference type="PROSITE" id="PS50929"/>
    </source>
</evidence>
<dbReference type="GO" id="GO:0015421">
    <property type="term" value="F:ABC-type oligopeptide transporter activity"/>
    <property type="evidence" value="ECO:0007669"/>
    <property type="project" value="TreeGrafter"/>
</dbReference>
<dbReference type="Pfam" id="PF00664">
    <property type="entry name" value="ABC_membrane"/>
    <property type="match status" value="1"/>
</dbReference>
<dbReference type="GO" id="GO:0005524">
    <property type="term" value="F:ATP binding"/>
    <property type="evidence" value="ECO:0007669"/>
    <property type="project" value="UniProtKB-KW"/>
</dbReference>
<dbReference type="Gene3D" id="3.40.50.300">
    <property type="entry name" value="P-loop containing nucleotide triphosphate hydrolases"/>
    <property type="match status" value="1"/>
</dbReference>
<evidence type="ECO:0000313" key="10">
    <source>
        <dbReference type="EMBL" id="PNI02958.1"/>
    </source>
</evidence>
<dbReference type="InterPro" id="IPR017871">
    <property type="entry name" value="ABC_transporter-like_CS"/>
</dbReference>
<keyword evidence="2 7" id="KW-0812">Transmembrane</keyword>
<dbReference type="OrthoDB" id="9806127at2"/>
<dbReference type="FunFam" id="1.20.1560.10:FF:000070">
    <property type="entry name" value="Multidrug ABC transporter ATP-binding protein"/>
    <property type="match status" value="1"/>
</dbReference>
<feature type="transmembrane region" description="Helical" evidence="7">
    <location>
        <begin position="81"/>
        <end position="100"/>
    </location>
</feature>
<evidence type="ECO:0000256" key="3">
    <source>
        <dbReference type="ARBA" id="ARBA00022741"/>
    </source>
</evidence>
<keyword evidence="3" id="KW-0547">Nucleotide-binding</keyword>
<dbReference type="InterPro" id="IPR036640">
    <property type="entry name" value="ABC1_TM_sf"/>
</dbReference>
<feature type="transmembrane region" description="Helical" evidence="7">
    <location>
        <begin position="294"/>
        <end position="311"/>
    </location>
</feature>
<proteinExistence type="predicted"/>
<protein>
    <submittedName>
        <fullName evidence="10">ABC transporter ATP-binding protein</fullName>
    </submittedName>
</protein>
<evidence type="ECO:0000256" key="5">
    <source>
        <dbReference type="ARBA" id="ARBA00022989"/>
    </source>
</evidence>
<dbReference type="PANTHER" id="PTHR43394">
    <property type="entry name" value="ATP-DEPENDENT PERMEASE MDL1, MITOCHONDRIAL"/>
    <property type="match status" value="1"/>
</dbReference>
<dbReference type="Gene3D" id="1.20.1560.10">
    <property type="entry name" value="ABC transporter type 1, transmembrane domain"/>
    <property type="match status" value="1"/>
</dbReference>
<dbReference type="SMART" id="SM00382">
    <property type="entry name" value="AAA"/>
    <property type="match status" value="1"/>
</dbReference>
<comment type="subcellular location">
    <subcellularLocation>
        <location evidence="1">Cell membrane</location>
        <topology evidence="1">Multi-pass membrane protein</topology>
    </subcellularLocation>
</comment>
<keyword evidence="5 7" id="KW-1133">Transmembrane helix</keyword>
<dbReference type="SUPFAM" id="SSF52540">
    <property type="entry name" value="P-loop containing nucleoside triphosphate hydrolases"/>
    <property type="match status" value="1"/>
</dbReference>